<dbReference type="Proteomes" id="UP000592342">
    <property type="component" value="Unassembled WGS sequence"/>
</dbReference>
<dbReference type="Proteomes" id="UP000609027">
    <property type="component" value="Unassembled WGS sequence"/>
</dbReference>
<evidence type="ECO:0000313" key="3">
    <source>
        <dbReference type="EMBL" id="MBD3701159.1"/>
    </source>
</evidence>
<name>A0A7D5PUF5_KLEPN</name>
<dbReference type="EMBL" id="JACXTJ010000001">
    <property type="protein sequence ID" value="MBD3720731.1"/>
    <property type="molecule type" value="Genomic_DNA"/>
</dbReference>
<reference evidence="8" key="2">
    <citation type="submission" date="2020-07" db="EMBL/GenBank/DDBJ databases">
        <title>Clinical and genomic characterization of carbapenemase-producing Enterobacterales causing secondary infections during the COVID-19 crisis at a New York City hospital.</title>
        <authorList>
            <person name="Gomez-Simmonds A."/>
            <person name="Annavajhala M.K."/>
            <person name="Uhlemann A.-C."/>
        </authorList>
    </citation>
    <scope>NUCLEOTIDE SEQUENCE</scope>
    <source>
        <strain evidence="11">KP1826</strain>
        <strain evidence="8">KP1827</strain>
        <strain evidence="12">KP1828</strain>
        <strain evidence="4">NK1590</strain>
        <strain evidence="6">NK1593</strain>
        <strain evidence="9">NK1594</strain>
        <strain evidence="5">NK1596</strain>
        <strain evidence="3">NK1597</strain>
        <strain evidence="10">NK1607</strain>
        <strain evidence="7">NK1677</strain>
    </source>
</reference>
<dbReference type="EMBL" id="CP068602">
    <property type="protein sequence ID" value="QQZ74141.1"/>
    <property type="molecule type" value="Genomic_DNA"/>
</dbReference>
<evidence type="ECO:0000313" key="8">
    <source>
        <dbReference type="EMBL" id="MBD3716687.1"/>
    </source>
</evidence>
<dbReference type="EMBL" id="JACXSW010000013">
    <property type="protein sequence ID" value="MBD3716687.1"/>
    <property type="molecule type" value="Genomic_DNA"/>
</dbReference>
<evidence type="ECO:0000313" key="13">
    <source>
        <dbReference type="EMBL" id="MDP0967781.1"/>
    </source>
</evidence>
<evidence type="ECO:0000313" key="6">
    <source>
        <dbReference type="EMBL" id="MBD3708341.1"/>
    </source>
</evidence>
<organism evidence="8 19">
    <name type="scientific">Klebsiella pneumoniae</name>
    <dbReference type="NCBI Taxonomy" id="573"/>
    <lineage>
        <taxon>Bacteria</taxon>
        <taxon>Pseudomonadati</taxon>
        <taxon>Pseudomonadota</taxon>
        <taxon>Gammaproteobacteria</taxon>
        <taxon>Enterobacterales</taxon>
        <taxon>Enterobacteriaceae</taxon>
        <taxon>Klebsiella/Raoultella group</taxon>
        <taxon>Klebsiella</taxon>
        <taxon>Klebsiella pneumoniae complex</taxon>
    </lineage>
</organism>
<dbReference type="EMBL" id="JACXTD010000001">
    <property type="protein sequence ID" value="MBD3701757.1"/>
    <property type="molecule type" value="Genomic_DNA"/>
</dbReference>
<dbReference type="EMBL" id="CP063008">
    <property type="protein sequence ID" value="QOU54423.1"/>
    <property type="molecule type" value="Genomic_DNA"/>
</dbReference>
<dbReference type="EMBL" id="JACXSX010000001">
    <property type="protein sequence ID" value="MBD3743985.1"/>
    <property type="molecule type" value="Genomic_DNA"/>
</dbReference>
<evidence type="ECO:0000313" key="16">
    <source>
        <dbReference type="Proteomes" id="UP000439817"/>
    </source>
</evidence>
<dbReference type="Proteomes" id="UP000616340">
    <property type="component" value="Unassembled WGS sequence"/>
</dbReference>
<dbReference type="Proteomes" id="UP001244490">
    <property type="component" value="Unassembled WGS sequence"/>
</dbReference>
<dbReference type="EMBL" id="JACXTE010000001">
    <property type="protein sequence ID" value="MBD3708341.1"/>
    <property type="molecule type" value="Genomic_DNA"/>
</dbReference>
<dbReference type="Proteomes" id="UP000623974">
    <property type="component" value="Unassembled WGS sequence"/>
</dbReference>
<evidence type="ECO:0000313" key="17">
    <source>
        <dbReference type="Proteomes" id="UP000592342"/>
    </source>
</evidence>
<evidence type="ECO:0000313" key="4">
    <source>
        <dbReference type="EMBL" id="MBD3701757.1"/>
    </source>
</evidence>
<evidence type="ECO:0000313" key="1">
    <source>
        <dbReference type="EMBL" id="MBC2862893.1"/>
    </source>
</evidence>
<evidence type="ECO:0000313" key="11">
    <source>
        <dbReference type="EMBL" id="MBD3723071.1"/>
    </source>
</evidence>
<reference evidence="13" key="5">
    <citation type="submission" date="2023-07" db="EMBL/GenBank/DDBJ databases">
        <authorList>
            <person name="Peng Z."/>
        </authorList>
    </citation>
    <scope>NUCLEOTIDE SEQUENCE</scope>
    <source>
        <strain evidence="13">KP219</strain>
    </source>
</reference>
<evidence type="ECO:0000313" key="10">
    <source>
        <dbReference type="EMBL" id="MBD3720731.1"/>
    </source>
</evidence>
<dbReference type="Proteomes" id="UP000639195">
    <property type="component" value="Unassembled WGS sequence"/>
</dbReference>
<dbReference type="EMBL" id="JACXSV010000009">
    <property type="protein sequence ID" value="MBD3723071.1"/>
    <property type="molecule type" value="Genomic_DNA"/>
</dbReference>
<evidence type="ECO:0000313" key="19">
    <source>
        <dbReference type="Proteomes" id="UP000639195"/>
    </source>
</evidence>
<dbReference type="RefSeq" id="WP_038435084.1">
    <property type="nucleotide sequence ID" value="NZ_JALIIF010000355.1"/>
</dbReference>
<sequence>MVGTLNEYNIPLDSLFKPVPDSLMSEYLAMIDDQHPTGTMTA</sequence>
<dbReference type="EMBL" id="JACLQZ010000001">
    <property type="protein sequence ID" value="MBC2873285.1"/>
    <property type="molecule type" value="Genomic_DNA"/>
</dbReference>
<dbReference type="Proteomes" id="UP000652007">
    <property type="component" value="Unassembled WGS sequence"/>
</dbReference>
<evidence type="ECO:0000313" key="15">
    <source>
        <dbReference type="EMBL" id="QQZ74141.1"/>
    </source>
</evidence>
<evidence type="ECO:0000313" key="2">
    <source>
        <dbReference type="EMBL" id="MBC2873285.1"/>
    </source>
</evidence>
<dbReference type="Proteomes" id="UP000595568">
    <property type="component" value="Chromosome"/>
</dbReference>
<reference evidence="15 18" key="4">
    <citation type="submission" date="2021-01" db="EMBL/GenBank/DDBJ databases">
        <title>Genome sequencing of apramycin resistant K. pneumoniae.</title>
        <authorList>
            <person name="Chen L."/>
            <person name="Kreiswirth B."/>
        </authorList>
    </citation>
    <scope>NUCLEOTIDE SEQUENCE [LARGE SCALE GENOMIC DNA]</scope>
    <source>
        <strain evidence="15 18">59493</strain>
    </source>
</reference>
<accession>A0A7D5PUF5</accession>
<dbReference type="Proteomes" id="UP000655796">
    <property type="component" value="Unassembled WGS sequence"/>
</dbReference>
<dbReference type="EMBL" id="JACXTH010000002">
    <property type="protein sequence ID" value="MBD3704583.1"/>
    <property type="molecule type" value="Genomic_DNA"/>
</dbReference>
<reference evidence="14 16" key="1">
    <citation type="journal article" date="2020" name="Antibiotics">
        <title>Molecular Typing, Characterization of Antimicrobial Resistance, Virulence Profiling and Analysis of Whole-Genome Sequence of Clinical Klebsiella pneumoniae Isolates.</title>
        <authorList>
            <person name="Shelenkov A."/>
            <person name="Mikhaylova Y."/>
            <person name="Yanushevich Y."/>
            <person name="Samoilov A."/>
            <person name="Petrova L."/>
            <person name="Fomina V."/>
            <person name="Gusarov V."/>
            <person name="Zamyatin M."/>
            <person name="Shagin D."/>
            <person name="Akimkin V."/>
        </authorList>
    </citation>
    <scope>NUCLEOTIDE SEQUENCE [LARGE SCALE GENOMIC DNA]</scope>
    <source>
        <strain evidence="14 16">CriePir120</strain>
    </source>
</reference>
<dbReference type="Proteomes" id="UP000629923">
    <property type="component" value="Unassembled WGS sequence"/>
</dbReference>
<dbReference type="EMBL" id="JACLRA010000001">
    <property type="protein sequence ID" value="MBC2862893.1"/>
    <property type="molecule type" value="Genomic_DNA"/>
</dbReference>
<evidence type="ECO:0000313" key="12">
    <source>
        <dbReference type="EMBL" id="MBD3743985.1"/>
    </source>
</evidence>
<dbReference type="Proteomes" id="UP000439817">
    <property type="component" value="Chromosome"/>
</dbReference>
<dbReference type="Proteomes" id="UP000631473">
    <property type="component" value="Unassembled WGS sequence"/>
</dbReference>
<protein>
    <submittedName>
        <fullName evidence="8">Uncharacterized protein</fullName>
    </submittedName>
</protein>
<proteinExistence type="predicted"/>
<dbReference type="EMBL" id="JACXTF010000001">
    <property type="protein sequence ID" value="MBD3720193.1"/>
    <property type="molecule type" value="Genomic_DNA"/>
</dbReference>
<evidence type="ECO:0000313" key="5">
    <source>
        <dbReference type="EMBL" id="MBD3704583.1"/>
    </source>
</evidence>
<dbReference type="AlphaFoldDB" id="A0A7D5PUF5"/>
<evidence type="ECO:0000313" key="7">
    <source>
        <dbReference type="EMBL" id="MBD3709067.1"/>
    </source>
</evidence>
<evidence type="ECO:0000313" key="14">
    <source>
        <dbReference type="EMBL" id="QOU54423.1"/>
    </source>
</evidence>
<dbReference type="Proteomes" id="UP000598328">
    <property type="component" value="Unassembled WGS sequence"/>
</dbReference>
<dbReference type="EMBL" id="JACXTI010000002">
    <property type="protein sequence ID" value="MBD3701159.1"/>
    <property type="molecule type" value="Genomic_DNA"/>
</dbReference>
<dbReference type="EMBL" id="JACXTN010000001">
    <property type="protein sequence ID" value="MBD3709067.1"/>
    <property type="molecule type" value="Genomic_DNA"/>
</dbReference>
<evidence type="ECO:0000313" key="9">
    <source>
        <dbReference type="EMBL" id="MBD3720193.1"/>
    </source>
</evidence>
<gene>
    <name evidence="14" type="ORF">GJJ08_010665</name>
    <name evidence="1" type="ORF">H7U16_19075</name>
    <name evidence="2" type="ORF">H7U18_24060</name>
    <name evidence="11" type="ORF">IE978_27965</name>
    <name evidence="8" type="ORF">IE979_32075</name>
    <name evidence="12" type="ORF">IE980_15960</name>
    <name evidence="4" type="ORF">IE986_01495</name>
    <name evidence="6" type="ORF">IE987_18700</name>
    <name evidence="9" type="ORF">IE988_20210</name>
    <name evidence="5" type="ORF">IE990_18705</name>
    <name evidence="3" type="ORF">IE991_18575</name>
    <name evidence="10" type="ORF">IE992_01490</name>
    <name evidence="7" type="ORF">IE996_04635</name>
    <name evidence="15" type="ORF">JMZ77_10130</name>
    <name evidence="13" type="ORF">Q6294_12120</name>
</gene>
<dbReference type="Proteomes" id="UP000657739">
    <property type="component" value="Unassembled WGS sequence"/>
</dbReference>
<dbReference type="EMBL" id="JAUUIA010000009">
    <property type="protein sequence ID" value="MDP0967781.1"/>
    <property type="molecule type" value="Genomic_DNA"/>
</dbReference>
<dbReference type="Proteomes" id="UP000622731">
    <property type="component" value="Unassembled WGS sequence"/>
</dbReference>
<evidence type="ECO:0000313" key="18">
    <source>
        <dbReference type="Proteomes" id="UP000595568"/>
    </source>
</evidence>
<reference evidence="1 17" key="3">
    <citation type="submission" date="2020-08" db="EMBL/GenBank/DDBJ databases">
        <title>Tigecycline and colistin resistance in Klebsiella pneumoniae.</title>
        <authorList>
            <person name="Ramesh N."/>
            <person name="Shanthini T."/>
            <person name="Prasanth M."/>
            <person name="Senthilkumar N."/>
            <person name="Meesala Krishna M."/>
            <person name="Guruswami G."/>
        </authorList>
    </citation>
    <scope>NUCLEOTIDE SEQUENCE</scope>
    <source>
        <strain evidence="1 17">SHM 84</strain>
        <strain evidence="2">SHM 84C</strain>
    </source>
</reference>